<dbReference type="InterPro" id="IPR043132">
    <property type="entry name" value="BCAT-like_C"/>
</dbReference>
<dbReference type="GeneID" id="96755883"/>
<keyword evidence="2" id="KW-1185">Reference proteome</keyword>
<organism evidence="1 2">
    <name type="scientific">Streptomyces angustmyceticus</name>
    <dbReference type="NCBI Taxonomy" id="285578"/>
    <lineage>
        <taxon>Bacteria</taxon>
        <taxon>Bacillati</taxon>
        <taxon>Actinomycetota</taxon>
        <taxon>Actinomycetes</taxon>
        <taxon>Kitasatosporales</taxon>
        <taxon>Streptomycetaceae</taxon>
        <taxon>Streptomyces</taxon>
    </lineage>
</organism>
<dbReference type="AlphaFoldDB" id="A0A5J4LR29"/>
<evidence type="ECO:0000313" key="1">
    <source>
        <dbReference type="EMBL" id="GES33969.1"/>
    </source>
</evidence>
<dbReference type="InterPro" id="IPR036038">
    <property type="entry name" value="Aminotransferase-like"/>
</dbReference>
<dbReference type="EMBL" id="BLAG01000023">
    <property type="protein sequence ID" value="GES33969.1"/>
    <property type="molecule type" value="Genomic_DNA"/>
</dbReference>
<name>A0A5J4LR29_9ACTN</name>
<dbReference type="RefSeq" id="WP_086715976.1">
    <property type="nucleotide sequence ID" value="NZ_CP082945.1"/>
</dbReference>
<reference evidence="1 2" key="1">
    <citation type="submission" date="2019-10" db="EMBL/GenBank/DDBJ databases">
        <title>Whole genome shotgun sequence of Streptomyces angustmyceticus NBRC 3934.</title>
        <authorList>
            <person name="Hosoyama A."/>
            <person name="Ichikawa N."/>
            <person name="Kimura A."/>
            <person name="Kitahashi Y."/>
            <person name="Komaki H."/>
            <person name="Uohara A."/>
        </authorList>
    </citation>
    <scope>NUCLEOTIDE SEQUENCE [LARGE SCALE GENOMIC DNA]</scope>
    <source>
        <strain evidence="1 2">NBRC 3934</strain>
    </source>
</reference>
<protein>
    <recommendedName>
        <fullName evidence="3">Aminotransferase class IV</fullName>
    </recommendedName>
</protein>
<evidence type="ECO:0008006" key="3">
    <source>
        <dbReference type="Google" id="ProtNLM"/>
    </source>
</evidence>
<accession>A0A5J4LR29</accession>
<proteinExistence type="predicted"/>
<dbReference type="SUPFAM" id="SSF56752">
    <property type="entry name" value="D-aminoacid aminotransferase-like PLP-dependent enzymes"/>
    <property type="match status" value="1"/>
</dbReference>
<comment type="caution">
    <text evidence="1">The sequence shown here is derived from an EMBL/GenBank/DDBJ whole genome shotgun (WGS) entry which is preliminary data.</text>
</comment>
<dbReference type="InterPro" id="IPR001544">
    <property type="entry name" value="Aminotrans_IV"/>
</dbReference>
<sequence length="271" mass="29215">MVSDVGPPPGGERAFLWRDGSLQPADGTLPTAGTRLSLADSWLLSDGRVRRVDLHRQRFLRGCAEVGSVSEETAAAFWQAALGTLPRSGDWFPRVELSAGEPGELRLRVRPAPSRGGPVSVWVSDTADPRTAPRLKGPDLDALGALRDRAVERGAQEALLTTESGVVLEAGYASVLWWDGERLCVPSPELPVLGGVTTAVIQERAARLGVPVSPRQVPVEELAGKEVWLVNALHGIRPVRSWVGTSIWPGPALRAPEWQEWLAGESGEVRR</sequence>
<evidence type="ECO:0000313" key="2">
    <source>
        <dbReference type="Proteomes" id="UP000325598"/>
    </source>
</evidence>
<dbReference type="Proteomes" id="UP000325598">
    <property type="component" value="Unassembled WGS sequence"/>
</dbReference>
<gene>
    <name evidence="1" type="ORF">San01_64570</name>
</gene>
<dbReference type="Gene3D" id="3.20.10.10">
    <property type="entry name" value="D-amino Acid Aminotransferase, subunit A, domain 2"/>
    <property type="match status" value="1"/>
</dbReference>
<dbReference type="GO" id="GO:0003824">
    <property type="term" value="F:catalytic activity"/>
    <property type="evidence" value="ECO:0007669"/>
    <property type="project" value="InterPro"/>
</dbReference>
<dbReference type="Pfam" id="PF01063">
    <property type="entry name" value="Aminotran_4"/>
    <property type="match status" value="1"/>
</dbReference>
<dbReference type="OrthoDB" id="4570776at2"/>